<keyword evidence="7" id="KW-1003">Cell membrane</keyword>
<keyword evidence="9" id="KW-0121">Carboxypeptidase</keyword>
<comment type="similarity">
    <text evidence="4">In the N-terminal section; belongs to the glycosyltransferase 51 family.</text>
</comment>
<gene>
    <name evidence="30" type="ORF">VA613_01225</name>
</gene>
<sequence length="791" mass="85767">MFSKWWHYALALIISLGVVGTALAGLAAALIYPNLPPIEALTNYKPKLPLRVYTADGALIGEFGEERRAFIPIEKVPTYMKQAIIAAEDERFYEHGGVDTLGVMRAAIANLVSGGAKEGASTITMQVARNFFLSNEKTLTRKLSEAMLAIKIEHSLSKDKILELYLNQIYLGQRAYGFEAAARTYFGKPMRELSLAEFAMLAGLPKAPSRYNPVVNFPRAKARQEYVLGRMLALKFIDRPTWEAAVKQRLVVHQARQQTDVSADYAAEMVRQALFEQYGESIYSSGYKAVTTLRRAQQAAADLAVWRGIADYDQRHGYRGPEKTISLPAGKTEREAAIADALSDLAPVSDMLPAVVLSASPKLIRAELDDGRIVDISGASLKWVANWVAAKKGRQLAPGAVVRVQATGAKPDWRLAQLPEVEAALVAINPEDGAITALVGGFDFHRNKFNRVTQAWRQPGSSFKPFIYSAALEKGYTPATMIDNMPLTLSADEAGGTAWEPQNYDGDTSGPVRMRTALTKSLNLVSIRILQGIGPAYARDYIRRFGFDPARHPPYLTMALGAGSVTPLQLAAAYGVFANGGFAVKPYLIDKVYDKDGRLLMQARPQKAGGGAPRVIDPRNAWLMTSMMQDVVRYGTGASAARLGRSDIAGKTGTTNDARDTWFAGYTPDLVTITWMGYDQPRSLGARETGAQSALPIWINFMGTALKGVPQKTWTMPSGIISVKIDPATGTRVADNPIGEFLGNILGADTGGMTEYFYQEFPPPDTPAATGGSSPEAPTAPAEPAFPGSPL</sequence>
<evidence type="ECO:0000259" key="27">
    <source>
        <dbReference type="Pfam" id="PF00905"/>
    </source>
</evidence>
<feature type="domain" description="Glycosyl transferase family 51" evidence="28">
    <location>
        <begin position="57"/>
        <end position="231"/>
    </location>
</feature>
<dbReference type="InterPro" id="IPR023346">
    <property type="entry name" value="Lysozyme-like_dom_sf"/>
</dbReference>
<accession>A0ABZ1CJU5</accession>
<evidence type="ECO:0000256" key="19">
    <source>
        <dbReference type="ARBA" id="ARBA00023136"/>
    </source>
</evidence>
<evidence type="ECO:0000256" key="7">
    <source>
        <dbReference type="ARBA" id="ARBA00022475"/>
    </source>
</evidence>
<dbReference type="Pfam" id="PF00912">
    <property type="entry name" value="Transgly"/>
    <property type="match status" value="1"/>
</dbReference>
<evidence type="ECO:0000256" key="9">
    <source>
        <dbReference type="ARBA" id="ARBA00022645"/>
    </source>
</evidence>
<comment type="subcellular location">
    <subcellularLocation>
        <location evidence="1">Cell inner membrane</location>
        <topology evidence="1">Single-pass type II membrane protein</topology>
    </subcellularLocation>
</comment>
<evidence type="ECO:0000256" key="4">
    <source>
        <dbReference type="ARBA" id="ARBA00007739"/>
    </source>
</evidence>
<dbReference type="NCBIfam" id="TIGR02074">
    <property type="entry name" value="PBP_1a_fam"/>
    <property type="match status" value="1"/>
</dbReference>
<keyword evidence="11" id="KW-0328">Glycosyltransferase</keyword>
<dbReference type="Gene3D" id="3.40.710.10">
    <property type="entry name" value="DD-peptidase/beta-lactamase superfamily"/>
    <property type="match status" value="2"/>
</dbReference>
<organism evidence="30 31">
    <name type="scientific">Thiobacillus sedimenti</name>
    <dbReference type="NCBI Taxonomy" id="3110231"/>
    <lineage>
        <taxon>Bacteria</taxon>
        <taxon>Pseudomonadati</taxon>
        <taxon>Pseudomonadota</taxon>
        <taxon>Betaproteobacteria</taxon>
        <taxon>Nitrosomonadales</taxon>
        <taxon>Thiobacillaceae</taxon>
        <taxon>Thiobacillus</taxon>
    </lineage>
</organism>
<keyword evidence="17" id="KW-0573">Peptidoglycan synthesis</keyword>
<evidence type="ECO:0000259" key="28">
    <source>
        <dbReference type="Pfam" id="PF00912"/>
    </source>
</evidence>
<dbReference type="InterPro" id="IPR001264">
    <property type="entry name" value="Glyco_trans_51"/>
</dbReference>
<evidence type="ECO:0000256" key="25">
    <source>
        <dbReference type="ARBA" id="ARBA00049902"/>
    </source>
</evidence>
<keyword evidence="10" id="KW-0645">Protease</keyword>
<keyword evidence="20" id="KW-0046">Antibiotic resistance</keyword>
<name>A0ABZ1CJU5_9PROT</name>
<comment type="pathway">
    <text evidence="2">Cell wall biogenesis; peptidoglycan biosynthesis.</text>
</comment>
<keyword evidence="16" id="KW-0735">Signal-anchor</keyword>
<dbReference type="Proteomes" id="UP001334732">
    <property type="component" value="Chromosome"/>
</dbReference>
<dbReference type="PANTHER" id="PTHR32282:SF27">
    <property type="entry name" value="PENICILLIN-BINDING PROTEIN 1A"/>
    <property type="match status" value="1"/>
</dbReference>
<dbReference type="EC" id="3.4.16.4" evidence="5"/>
<dbReference type="Pfam" id="PF00905">
    <property type="entry name" value="Transpeptidase"/>
    <property type="match status" value="1"/>
</dbReference>
<evidence type="ECO:0000313" key="30">
    <source>
        <dbReference type="EMBL" id="WRS39516.1"/>
    </source>
</evidence>
<evidence type="ECO:0000256" key="10">
    <source>
        <dbReference type="ARBA" id="ARBA00022670"/>
    </source>
</evidence>
<dbReference type="Gene3D" id="1.10.3810.10">
    <property type="entry name" value="Biosynthetic peptidoglycan transglycosylase-like"/>
    <property type="match status" value="1"/>
</dbReference>
<evidence type="ECO:0000256" key="21">
    <source>
        <dbReference type="ARBA" id="ARBA00023268"/>
    </source>
</evidence>
<evidence type="ECO:0000256" key="1">
    <source>
        <dbReference type="ARBA" id="ARBA00004249"/>
    </source>
</evidence>
<keyword evidence="15" id="KW-0133">Cell shape</keyword>
<evidence type="ECO:0000256" key="22">
    <source>
        <dbReference type="ARBA" id="ARBA00023316"/>
    </source>
</evidence>
<evidence type="ECO:0000259" key="29">
    <source>
        <dbReference type="Pfam" id="PF17092"/>
    </source>
</evidence>
<dbReference type="InterPro" id="IPR012338">
    <property type="entry name" value="Beta-lactam/transpept-like"/>
</dbReference>
<keyword evidence="14" id="KW-0378">Hydrolase</keyword>
<dbReference type="InterPro" id="IPR001460">
    <property type="entry name" value="PCN-bd_Tpept"/>
</dbReference>
<dbReference type="PANTHER" id="PTHR32282">
    <property type="entry name" value="BINDING PROTEIN TRANSPEPTIDASE, PUTATIVE-RELATED"/>
    <property type="match status" value="1"/>
</dbReference>
<keyword evidence="13" id="KW-0812">Transmembrane</keyword>
<feature type="domain" description="Penicillin-binding protein OB-like" evidence="29">
    <location>
        <begin position="318"/>
        <end position="421"/>
    </location>
</feature>
<evidence type="ECO:0000256" key="18">
    <source>
        <dbReference type="ARBA" id="ARBA00022989"/>
    </source>
</evidence>
<feature type="region of interest" description="Disordered" evidence="26">
    <location>
        <begin position="760"/>
        <end position="791"/>
    </location>
</feature>
<keyword evidence="19" id="KW-0472">Membrane</keyword>
<comment type="catalytic activity">
    <reaction evidence="25">
        <text>[GlcNAc-(1-&gt;4)-Mur2Ac(oyl-L-Ala-gamma-D-Glu-L-Lys-D-Ala-D-Ala)](n)-di-trans,octa-cis-undecaprenyl diphosphate + beta-D-GlcNAc-(1-&gt;4)-Mur2Ac(oyl-L-Ala-gamma-D-Glu-L-Lys-D-Ala-D-Ala)-di-trans,octa-cis-undecaprenyl diphosphate = [GlcNAc-(1-&gt;4)-Mur2Ac(oyl-L-Ala-gamma-D-Glu-L-Lys-D-Ala-D-Ala)](n+1)-di-trans,octa-cis-undecaprenyl diphosphate + di-trans,octa-cis-undecaprenyl diphosphate + H(+)</text>
        <dbReference type="Rhea" id="RHEA:23708"/>
        <dbReference type="Rhea" id="RHEA-COMP:9602"/>
        <dbReference type="Rhea" id="RHEA-COMP:9603"/>
        <dbReference type="ChEBI" id="CHEBI:15378"/>
        <dbReference type="ChEBI" id="CHEBI:58405"/>
        <dbReference type="ChEBI" id="CHEBI:60033"/>
        <dbReference type="ChEBI" id="CHEBI:78435"/>
        <dbReference type="EC" id="2.4.99.28"/>
    </reaction>
</comment>
<evidence type="ECO:0000313" key="31">
    <source>
        <dbReference type="Proteomes" id="UP001334732"/>
    </source>
</evidence>
<evidence type="ECO:0000256" key="3">
    <source>
        <dbReference type="ARBA" id="ARBA00007090"/>
    </source>
</evidence>
<evidence type="ECO:0000256" key="23">
    <source>
        <dbReference type="ARBA" id="ARBA00034000"/>
    </source>
</evidence>
<dbReference type="Pfam" id="PF17092">
    <property type="entry name" value="PCB_OB"/>
    <property type="match status" value="1"/>
</dbReference>
<evidence type="ECO:0000256" key="2">
    <source>
        <dbReference type="ARBA" id="ARBA00004752"/>
    </source>
</evidence>
<evidence type="ECO:0000256" key="12">
    <source>
        <dbReference type="ARBA" id="ARBA00022679"/>
    </source>
</evidence>
<evidence type="ECO:0000256" key="20">
    <source>
        <dbReference type="ARBA" id="ARBA00023251"/>
    </source>
</evidence>
<keyword evidence="21" id="KW-0511">Multifunctional enzyme</keyword>
<evidence type="ECO:0000256" key="15">
    <source>
        <dbReference type="ARBA" id="ARBA00022960"/>
    </source>
</evidence>
<reference evidence="30 31" key="1">
    <citation type="submission" date="2023-12" db="EMBL/GenBank/DDBJ databases">
        <title>Thiobacillus sedimentum sp. nov., a chemolithoautotrophic sulfur-oxidizing bacterium isolated from freshwater sediment.</title>
        <authorList>
            <person name="Luo J."/>
            <person name="Dai C."/>
        </authorList>
    </citation>
    <scope>NUCLEOTIDE SEQUENCE [LARGE SCALE GENOMIC DNA]</scope>
    <source>
        <strain evidence="30 31">SCUT-2</strain>
    </source>
</reference>
<evidence type="ECO:0000256" key="6">
    <source>
        <dbReference type="ARBA" id="ARBA00018638"/>
    </source>
</evidence>
<comment type="catalytic activity">
    <reaction evidence="23">
        <text>Preferential cleavage: (Ac)2-L-Lys-D-Ala-|-D-Ala. Also transpeptidation of peptidyl-alanyl moieties that are N-acyl substituents of D-alanine.</text>
        <dbReference type="EC" id="3.4.16.4"/>
    </reaction>
</comment>
<evidence type="ECO:0000256" key="8">
    <source>
        <dbReference type="ARBA" id="ARBA00022519"/>
    </source>
</evidence>
<keyword evidence="12" id="KW-0808">Transferase</keyword>
<dbReference type="RefSeq" id="WP_324780047.1">
    <property type="nucleotide sequence ID" value="NZ_CP141769.1"/>
</dbReference>
<evidence type="ECO:0000256" key="5">
    <source>
        <dbReference type="ARBA" id="ARBA00012448"/>
    </source>
</evidence>
<feature type="compositionally biased region" description="Low complexity" evidence="26">
    <location>
        <begin position="775"/>
        <end position="785"/>
    </location>
</feature>
<feature type="domain" description="Penicillin-binding protein transpeptidase" evidence="27">
    <location>
        <begin position="424"/>
        <end position="669"/>
    </location>
</feature>
<dbReference type="InterPro" id="IPR050396">
    <property type="entry name" value="Glycosyltr_51/Transpeptidase"/>
</dbReference>
<dbReference type="InterPro" id="IPR036950">
    <property type="entry name" value="PBP_transglycosylase"/>
</dbReference>
<keyword evidence="8" id="KW-0997">Cell inner membrane</keyword>
<evidence type="ECO:0000256" key="17">
    <source>
        <dbReference type="ARBA" id="ARBA00022984"/>
    </source>
</evidence>
<evidence type="ECO:0000256" key="13">
    <source>
        <dbReference type="ARBA" id="ARBA00022692"/>
    </source>
</evidence>
<evidence type="ECO:0000256" key="16">
    <source>
        <dbReference type="ARBA" id="ARBA00022968"/>
    </source>
</evidence>
<evidence type="ECO:0000256" key="24">
    <source>
        <dbReference type="ARBA" id="ARBA00044770"/>
    </source>
</evidence>
<dbReference type="EC" id="2.4.99.28" evidence="24"/>
<dbReference type="InterPro" id="IPR031376">
    <property type="entry name" value="PCB_OB"/>
</dbReference>
<protein>
    <recommendedName>
        <fullName evidence="6">Penicillin-binding protein 1A</fullName>
        <ecNumber evidence="24">2.4.99.28</ecNumber>
        <ecNumber evidence="5">3.4.16.4</ecNumber>
    </recommendedName>
</protein>
<proteinExistence type="inferred from homology"/>
<evidence type="ECO:0000256" key="26">
    <source>
        <dbReference type="SAM" id="MobiDB-lite"/>
    </source>
</evidence>
<keyword evidence="22" id="KW-0961">Cell wall biogenesis/degradation</keyword>
<keyword evidence="31" id="KW-1185">Reference proteome</keyword>
<keyword evidence="18" id="KW-1133">Transmembrane helix</keyword>
<dbReference type="SUPFAM" id="SSF56601">
    <property type="entry name" value="beta-lactamase/transpeptidase-like"/>
    <property type="match status" value="1"/>
</dbReference>
<dbReference type="EMBL" id="CP141769">
    <property type="protein sequence ID" value="WRS39516.1"/>
    <property type="molecule type" value="Genomic_DNA"/>
</dbReference>
<evidence type="ECO:0000256" key="11">
    <source>
        <dbReference type="ARBA" id="ARBA00022676"/>
    </source>
</evidence>
<evidence type="ECO:0000256" key="14">
    <source>
        <dbReference type="ARBA" id="ARBA00022801"/>
    </source>
</evidence>
<comment type="similarity">
    <text evidence="3">In the C-terminal section; belongs to the transpeptidase family.</text>
</comment>
<dbReference type="SUPFAM" id="SSF53955">
    <property type="entry name" value="Lysozyme-like"/>
    <property type="match status" value="1"/>
</dbReference>